<accession>A0AAV6JPH7</accession>
<proteinExistence type="predicted"/>
<name>A0AAV6JPH7_9ERIC</name>
<dbReference type="AlphaFoldDB" id="A0AAV6JPH7"/>
<keyword evidence="2" id="KW-1185">Reference proteome</keyword>
<gene>
    <name evidence="1" type="ORF">RHGRI_020973</name>
</gene>
<dbReference type="EMBL" id="JACTNZ010000007">
    <property type="protein sequence ID" value="KAG5540920.1"/>
    <property type="molecule type" value="Genomic_DNA"/>
</dbReference>
<sequence>MWSSPVQIFSSTLLATKETKKGDDLIRRLSLSPLLRASSADWGYLRRGQSGEPMRPKLVSSSLAGPSPFTPIATTPRHRERGLLFLICRIFVLFNGASVSRMVVRVPFLRWDIVKNPSNLSSRVALYYLETTQGQQVIAALAIRGEDNRLVYQPFGQFIEGYQDLLNLGHVAWWNYSFQTLC</sequence>
<organism evidence="1 2">
    <name type="scientific">Rhododendron griersonianum</name>
    <dbReference type="NCBI Taxonomy" id="479676"/>
    <lineage>
        <taxon>Eukaryota</taxon>
        <taxon>Viridiplantae</taxon>
        <taxon>Streptophyta</taxon>
        <taxon>Embryophyta</taxon>
        <taxon>Tracheophyta</taxon>
        <taxon>Spermatophyta</taxon>
        <taxon>Magnoliopsida</taxon>
        <taxon>eudicotyledons</taxon>
        <taxon>Gunneridae</taxon>
        <taxon>Pentapetalae</taxon>
        <taxon>asterids</taxon>
        <taxon>Ericales</taxon>
        <taxon>Ericaceae</taxon>
        <taxon>Ericoideae</taxon>
        <taxon>Rhodoreae</taxon>
        <taxon>Rhododendron</taxon>
    </lineage>
</organism>
<reference evidence="1" key="1">
    <citation type="submission" date="2020-08" db="EMBL/GenBank/DDBJ databases">
        <title>Plant Genome Project.</title>
        <authorList>
            <person name="Zhang R.-G."/>
        </authorList>
    </citation>
    <scope>NUCLEOTIDE SEQUENCE</scope>
    <source>
        <strain evidence="1">WSP0</strain>
        <tissue evidence="1">Leaf</tissue>
    </source>
</reference>
<evidence type="ECO:0000313" key="2">
    <source>
        <dbReference type="Proteomes" id="UP000823749"/>
    </source>
</evidence>
<protein>
    <submittedName>
        <fullName evidence="1">Uncharacterized protein</fullName>
    </submittedName>
</protein>
<evidence type="ECO:0000313" key="1">
    <source>
        <dbReference type="EMBL" id="KAG5540920.1"/>
    </source>
</evidence>
<dbReference type="Proteomes" id="UP000823749">
    <property type="component" value="Chromosome 7"/>
</dbReference>
<comment type="caution">
    <text evidence="1">The sequence shown here is derived from an EMBL/GenBank/DDBJ whole genome shotgun (WGS) entry which is preliminary data.</text>
</comment>